<feature type="chain" id="PRO_5015465395" evidence="7">
    <location>
        <begin position="26"/>
        <end position="512"/>
    </location>
</feature>
<evidence type="ECO:0000256" key="1">
    <source>
        <dbReference type="ARBA" id="ARBA00022645"/>
    </source>
</evidence>
<evidence type="ECO:0000256" key="4">
    <source>
        <dbReference type="ARBA" id="ARBA00022801"/>
    </source>
</evidence>
<dbReference type="InterPro" id="IPR001563">
    <property type="entry name" value="Peptidase_S10"/>
</dbReference>
<evidence type="ECO:0000313" key="8">
    <source>
        <dbReference type="EMBL" id="AWK86677.1"/>
    </source>
</evidence>
<keyword evidence="3 7" id="KW-0732">Signal</keyword>
<dbReference type="PROSITE" id="PS00131">
    <property type="entry name" value="CARBOXYPEPT_SER_SER"/>
    <property type="match status" value="1"/>
</dbReference>
<dbReference type="PANTHER" id="PTHR11802:SF3">
    <property type="entry name" value="RETINOID-INDUCIBLE SERINE CARBOXYPEPTIDASE"/>
    <property type="match status" value="1"/>
</dbReference>
<reference evidence="9" key="1">
    <citation type="submission" date="2018-05" db="EMBL/GenBank/DDBJ databases">
        <title>Azospirillum thermophila sp. nov., a novel isolated from hot spring.</title>
        <authorList>
            <person name="Zhao Z."/>
        </authorList>
    </citation>
    <scope>NUCLEOTIDE SEQUENCE [LARGE SCALE GENOMIC DNA]</scope>
    <source>
        <strain evidence="9">CFH 70021</strain>
    </source>
</reference>
<keyword evidence="5" id="KW-0325">Glycoprotein</keyword>
<sequence length="512" mass="55001">MPQHRLLPLAFALPLLLAPPAVVSAQEHGRGEAKPEARPERAEGQEPAFDPQRSVTRHTLALPAGPLAYTATAEFLPLRQGPKEELAARIFTVTYTVDAAEKGKRPVTFVFNGGPGAASAYMHLGAAGPRVVGFGPDGALAPPPAPLLDNPDSWLAFTDLVFVDPVGTGFSRAVKTDGDAEKRFWSVEGDTRAMAEVVRLWLVRNGRWSSPKFLAGESYGGFRVARMAEELIGRTGVAVNGLIMVSPVVDFATIDEDGVLGPALKLPSMAATAAAHGLAPGKPEEAAAAAERYALGGYLTGLAGLDYRRLEPARDFFAEVARVTGLPADLVTRHRGRVPASVYVRELLRERGRVASIYDGTFTGPDPDPGAARLPFDVFLKGTIPTYTTAFAAYAGEELGVRSEAAYQLLSDRVNRAWEWPRMSVPNAQDALQTAMTLQPSMRVVIAHGRTDLITPYMASRWIANRLELPEGQGDRIRVTVHEGGHMMYTRPEGRAGLAADARALVESASPR</sequence>
<feature type="compositionally biased region" description="Basic and acidic residues" evidence="6">
    <location>
        <begin position="27"/>
        <end position="44"/>
    </location>
</feature>
<gene>
    <name evidence="8" type="ORF">DEW08_10900</name>
</gene>
<keyword evidence="9" id="KW-1185">Reference proteome</keyword>
<dbReference type="RefSeq" id="WP_109327055.1">
    <property type="nucleotide sequence ID" value="NZ_CP029353.1"/>
</dbReference>
<protein>
    <submittedName>
        <fullName evidence="8">Septum formation initiator</fullName>
    </submittedName>
</protein>
<dbReference type="AlphaFoldDB" id="A0A2S2CQU8"/>
<evidence type="ECO:0000256" key="3">
    <source>
        <dbReference type="ARBA" id="ARBA00022729"/>
    </source>
</evidence>
<dbReference type="GO" id="GO:0004185">
    <property type="term" value="F:serine-type carboxypeptidase activity"/>
    <property type="evidence" value="ECO:0007669"/>
    <property type="project" value="InterPro"/>
</dbReference>
<dbReference type="Proteomes" id="UP000245629">
    <property type="component" value="Chromosome 2"/>
</dbReference>
<evidence type="ECO:0000313" key="9">
    <source>
        <dbReference type="Proteomes" id="UP000245629"/>
    </source>
</evidence>
<evidence type="ECO:0000256" key="6">
    <source>
        <dbReference type="SAM" id="MobiDB-lite"/>
    </source>
</evidence>
<feature type="signal peptide" evidence="7">
    <location>
        <begin position="1"/>
        <end position="25"/>
    </location>
</feature>
<accession>A0A2S2CQU8</accession>
<keyword evidence="4" id="KW-0378">Hydrolase</keyword>
<evidence type="ECO:0000256" key="7">
    <source>
        <dbReference type="SAM" id="SignalP"/>
    </source>
</evidence>
<dbReference type="Pfam" id="PF00450">
    <property type="entry name" value="Peptidase_S10"/>
    <property type="match status" value="1"/>
</dbReference>
<proteinExistence type="predicted"/>
<dbReference type="GO" id="GO:0006508">
    <property type="term" value="P:proteolysis"/>
    <property type="evidence" value="ECO:0007669"/>
    <property type="project" value="UniProtKB-KW"/>
</dbReference>
<keyword evidence="1" id="KW-0121">Carboxypeptidase</keyword>
<dbReference type="OrthoDB" id="9770107at2"/>
<feature type="region of interest" description="Disordered" evidence="6">
    <location>
        <begin position="26"/>
        <end position="54"/>
    </location>
</feature>
<dbReference type="Gene3D" id="3.40.50.1820">
    <property type="entry name" value="alpha/beta hydrolase"/>
    <property type="match status" value="1"/>
</dbReference>
<organism evidence="8 9">
    <name type="scientific">Azospirillum thermophilum</name>
    <dbReference type="NCBI Taxonomy" id="2202148"/>
    <lineage>
        <taxon>Bacteria</taxon>
        <taxon>Pseudomonadati</taxon>
        <taxon>Pseudomonadota</taxon>
        <taxon>Alphaproteobacteria</taxon>
        <taxon>Rhodospirillales</taxon>
        <taxon>Azospirillaceae</taxon>
        <taxon>Azospirillum</taxon>
    </lineage>
</organism>
<name>A0A2S2CQU8_9PROT</name>
<keyword evidence="2" id="KW-0645">Protease</keyword>
<dbReference type="SUPFAM" id="SSF53474">
    <property type="entry name" value="alpha/beta-Hydrolases"/>
    <property type="match status" value="1"/>
</dbReference>
<evidence type="ECO:0000256" key="2">
    <source>
        <dbReference type="ARBA" id="ARBA00022670"/>
    </source>
</evidence>
<dbReference type="EMBL" id="CP029353">
    <property type="protein sequence ID" value="AWK86677.1"/>
    <property type="molecule type" value="Genomic_DNA"/>
</dbReference>
<evidence type="ECO:0000256" key="5">
    <source>
        <dbReference type="ARBA" id="ARBA00023180"/>
    </source>
</evidence>
<dbReference type="InterPro" id="IPR029058">
    <property type="entry name" value="AB_hydrolase_fold"/>
</dbReference>
<dbReference type="PANTHER" id="PTHR11802">
    <property type="entry name" value="SERINE PROTEASE FAMILY S10 SERINE CARBOXYPEPTIDASE"/>
    <property type="match status" value="1"/>
</dbReference>
<dbReference type="KEGG" id="azz:DEW08_10900"/>
<dbReference type="InterPro" id="IPR018202">
    <property type="entry name" value="Ser_caboxypep_ser_AS"/>
</dbReference>